<evidence type="ECO:0000256" key="3">
    <source>
        <dbReference type="ARBA" id="ARBA00022475"/>
    </source>
</evidence>
<keyword evidence="3" id="KW-1003">Cell membrane</keyword>
<keyword evidence="6 7" id="KW-0472">Membrane</keyword>
<keyword evidence="4 7" id="KW-0812">Transmembrane</keyword>
<evidence type="ECO:0000256" key="7">
    <source>
        <dbReference type="RuleBase" id="RU365041"/>
    </source>
</evidence>
<gene>
    <name evidence="9" type="primary">mgtC</name>
    <name evidence="9" type="ORF">DOFOFD_02845</name>
</gene>
<feature type="domain" description="MgtC/SapB/SrpB/YhiD N-terminal" evidence="8">
    <location>
        <begin position="21"/>
        <end position="148"/>
    </location>
</feature>
<reference evidence="9 10" key="1">
    <citation type="submission" date="2023-10" db="EMBL/GenBank/DDBJ databases">
        <title>Sorlinia euscelidii gen. nov., sp. nov., an acetic acid bacteria isolated from the gut of Euscelidius variegatus emitter.</title>
        <authorList>
            <person name="Michoud G."/>
            <person name="Marasco R."/>
            <person name="Seferji K."/>
            <person name="Gonella E."/>
            <person name="Garuglieri E."/>
            <person name="Alma A."/>
            <person name="Mapelli F."/>
            <person name="Borin S."/>
            <person name="Daffonchio D."/>
            <person name="Crotti E."/>
        </authorList>
    </citation>
    <scope>NUCLEOTIDE SEQUENCE [LARGE SCALE GENOMIC DNA]</scope>
    <source>
        <strain evidence="9 10">EV16P</strain>
    </source>
</reference>
<evidence type="ECO:0000256" key="4">
    <source>
        <dbReference type="ARBA" id="ARBA00022692"/>
    </source>
</evidence>
<keyword evidence="5 7" id="KW-1133">Transmembrane helix</keyword>
<feature type="transmembrane region" description="Helical" evidence="7">
    <location>
        <begin position="81"/>
        <end position="99"/>
    </location>
</feature>
<comment type="caution">
    <text evidence="9">The sequence shown here is derived from an EMBL/GenBank/DDBJ whole genome shotgun (WGS) entry which is preliminary data.</text>
</comment>
<feature type="transmembrane region" description="Helical" evidence="7">
    <location>
        <begin position="14"/>
        <end position="32"/>
    </location>
</feature>
<protein>
    <recommendedName>
        <fullName evidence="7">Protein MgtC</fullName>
    </recommendedName>
</protein>
<evidence type="ECO:0000256" key="6">
    <source>
        <dbReference type="ARBA" id="ARBA00023136"/>
    </source>
</evidence>
<keyword evidence="10" id="KW-1185">Reference proteome</keyword>
<dbReference type="InterPro" id="IPR003416">
    <property type="entry name" value="MgtC/SapB/SrpB/YhiD_fam"/>
</dbReference>
<organism evidence="9 10">
    <name type="scientific">Sorlinia euscelidii</name>
    <dbReference type="NCBI Taxonomy" id="3081148"/>
    <lineage>
        <taxon>Bacteria</taxon>
        <taxon>Pseudomonadati</taxon>
        <taxon>Pseudomonadota</taxon>
        <taxon>Alphaproteobacteria</taxon>
        <taxon>Acetobacterales</taxon>
        <taxon>Acetobacteraceae</taxon>
        <taxon>Sorlinia</taxon>
    </lineage>
</organism>
<accession>A0ABU7U216</accession>
<sequence length="239" mass="26344">MISIWPVGQNSGDGWMQVMELILAFILSAIIGLEREYRQKSAGFRTYTLVGVAAALFMIVSKYGFTDVLLAGRVVLDPSRVAAQIVSGLGFIGGGVIFMRRDTVRGLTTAASVWLTAALGMAAGAGMIVIAIFTTICYLIVMLLTHKFVSRIMRKRVNDGVIVVRGDDESSLSGRVQDVIQRAGYEVLHVRQDRNNNKNYLALSFLLRGRSDYAVLINHLMQVSGVRTAWSEEPSKRWV</sequence>
<dbReference type="PANTHER" id="PTHR33778:SF1">
    <property type="entry name" value="MAGNESIUM TRANSPORTER YHID-RELATED"/>
    <property type="match status" value="1"/>
</dbReference>
<evidence type="ECO:0000313" key="9">
    <source>
        <dbReference type="EMBL" id="MEE8657951.1"/>
    </source>
</evidence>
<dbReference type="PRINTS" id="PR01837">
    <property type="entry name" value="MGTCSAPBPROT"/>
</dbReference>
<keyword evidence="7" id="KW-0997">Cell inner membrane</keyword>
<dbReference type="Proteomes" id="UP001312908">
    <property type="component" value="Unassembled WGS sequence"/>
</dbReference>
<evidence type="ECO:0000256" key="1">
    <source>
        <dbReference type="ARBA" id="ARBA00004651"/>
    </source>
</evidence>
<proteinExistence type="inferred from homology"/>
<evidence type="ECO:0000256" key="5">
    <source>
        <dbReference type="ARBA" id="ARBA00022989"/>
    </source>
</evidence>
<dbReference type="EMBL" id="JAWJZY010000001">
    <property type="protein sequence ID" value="MEE8657951.1"/>
    <property type="molecule type" value="Genomic_DNA"/>
</dbReference>
<dbReference type="Pfam" id="PF02308">
    <property type="entry name" value="MgtC"/>
    <property type="match status" value="1"/>
</dbReference>
<evidence type="ECO:0000313" key="10">
    <source>
        <dbReference type="Proteomes" id="UP001312908"/>
    </source>
</evidence>
<name>A0ABU7U216_9PROT</name>
<feature type="transmembrane region" description="Helical" evidence="7">
    <location>
        <begin position="111"/>
        <end position="144"/>
    </location>
</feature>
<feature type="transmembrane region" description="Helical" evidence="7">
    <location>
        <begin position="44"/>
        <end position="61"/>
    </location>
</feature>
<evidence type="ECO:0000256" key="2">
    <source>
        <dbReference type="ARBA" id="ARBA00009298"/>
    </source>
</evidence>
<dbReference type="PANTHER" id="PTHR33778">
    <property type="entry name" value="PROTEIN MGTC"/>
    <property type="match status" value="1"/>
</dbReference>
<comment type="subcellular location">
    <subcellularLocation>
        <location evidence="7">Cell inner membrane</location>
        <topology evidence="7">Multi-pass membrane protein</topology>
    </subcellularLocation>
    <subcellularLocation>
        <location evidence="1">Cell membrane</location>
        <topology evidence="1">Multi-pass membrane protein</topology>
    </subcellularLocation>
</comment>
<dbReference type="InterPro" id="IPR049177">
    <property type="entry name" value="MgtC_SapB_SrpB_YhiD_N"/>
</dbReference>
<evidence type="ECO:0000259" key="8">
    <source>
        <dbReference type="Pfam" id="PF02308"/>
    </source>
</evidence>
<comment type="similarity">
    <text evidence="2 7">Belongs to the MgtC/SapB family.</text>
</comment>